<proteinExistence type="inferred from homology"/>
<feature type="compositionally biased region" description="Low complexity" evidence="7">
    <location>
        <begin position="96"/>
        <end position="107"/>
    </location>
</feature>
<keyword evidence="6" id="KW-0333">Golgi apparatus</keyword>
<protein>
    <recommendedName>
        <fullName evidence="6">Protein transport protein sec16</fullName>
    </recommendedName>
</protein>
<gene>
    <name evidence="10" type="ORF">LTRI10_LOCUS17609</name>
</gene>
<keyword evidence="3 6" id="KW-0813">Transport</keyword>
<dbReference type="PANTHER" id="PTHR13402">
    <property type="entry name" value="RGPR-RELATED"/>
    <property type="match status" value="1"/>
</dbReference>
<name>A0AAV2DQP3_9ROSI</name>
<evidence type="ECO:0000313" key="10">
    <source>
        <dbReference type="EMBL" id="CAL1375837.1"/>
    </source>
</evidence>
<keyword evidence="6" id="KW-0472">Membrane</keyword>
<dbReference type="GO" id="GO:0070973">
    <property type="term" value="P:protein localization to endoplasmic reticulum exit site"/>
    <property type="evidence" value="ECO:0007669"/>
    <property type="project" value="TreeGrafter"/>
</dbReference>
<dbReference type="GO" id="GO:0000139">
    <property type="term" value="C:Golgi membrane"/>
    <property type="evidence" value="ECO:0007669"/>
    <property type="project" value="UniProtKB-SubCell"/>
</dbReference>
<feature type="domain" description="Sec16 central conserved" evidence="9">
    <location>
        <begin position="534"/>
        <end position="657"/>
    </location>
</feature>
<feature type="compositionally biased region" description="Polar residues" evidence="7">
    <location>
        <begin position="1325"/>
        <end position="1334"/>
    </location>
</feature>
<dbReference type="GO" id="GO:0007030">
    <property type="term" value="P:Golgi organization"/>
    <property type="evidence" value="ECO:0007669"/>
    <property type="project" value="TreeGrafter"/>
</dbReference>
<evidence type="ECO:0000259" key="9">
    <source>
        <dbReference type="Pfam" id="PF12932"/>
    </source>
</evidence>
<evidence type="ECO:0000256" key="1">
    <source>
        <dbReference type="ARBA" id="ARBA00004240"/>
    </source>
</evidence>
<organism evidence="10 11">
    <name type="scientific">Linum trigynum</name>
    <dbReference type="NCBI Taxonomy" id="586398"/>
    <lineage>
        <taxon>Eukaryota</taxon>
        <taxon>Viridiplantae</taxon>
        <taxon>Streptophyta</taxon>
        <taxon>Embryophyta</taxon>
        <taxon>Tracheophyta</taxon>
        <taxon>Spermatophyta</taxon>
        <taxon>Magnoliopsida</taxon>
        <taxon>eudicotyledons</taxon>
        <taxon>Gunneridae</taxon>
        <taxon>Pentapetalae</taxon>
        <taxon>rosids</taxon>
        <taxon>fabids</taxon>
        <taxon>Malpighiales</taxon>
        <taxon>Linaceae</taxon>
        <taxon>Linum</taxon>
    </lineage>
</organism>
<feature type="compositionally biased region" description="Polar residues" evidence="7">
    <location>
        <begin position="1198"/>
        <end position="1207"/>
    </location>
</feature>
<feature type="domain" description="Sec16 Sec23-binding" evidence="8">
    <location>
        <begin position="716"/>
        <end position="976"/>
    </location>
</feature>
<dbReference type="Pfam" id="PF12931">
    <property type="entry name" value="TPR_Sec16"/>
    <property type="match status" value="1"/>
</dbReference>
<feature type="region of interest" description="Disordered" evidence="7">
    <location>
        <begin position="21"/>
        <end position="134"/>
    </location>
</feature>
<evidence type="ECO:0000256" key="3">
    <source>
        <dbReference type="ARBA" id="ARBA00022448"/>
    </source>
</evidence>
<keyword evidence="11" id="KW-1185">Reference proteome</keyword>
<reference evidence="10 11" key="1">
    <citation type="submission" date="2024-04" db="EMBL/GenBank/DDBJ databases">
        <authorList>
            <person name="Fracassetti M."/>
        </authorList>
    </citation>
    <scope>NUCLEOTIDE SEQUENCE [LARGE SCALE GENOMIC DNA]</scope>
</reference>
<feature type="region of interest" description="Disordered" evidence="7">
    <location>
        <begin position="1182"/>
        <end position="1221"/>
    </location>
</feature>
<dbReference type="PANTHER" id="PTHR13402:SF6">
    <property type="entry name" value="SECRETORY 16, ISOFORM I"/>
    <property type="match status" value="1"/>
</dbReference>
<comment type="subcellular location">
    <subcellularLocation>
        <location evidence="1">Endoplasmic reticulum</location>
    </subcellularLocation>
    <subcellularLocation>
        <location evidence="6">Golgi apparatus membrane</location>
    </subcellularLocation>
</comment>
<dbReference type="Proteomes" id="UP001497516">
    <property type="component" value="Chromosome 3"/>
</dbReference>
<feature type="region of interest" description="Disordered" evidence="7">
    <location>
        <begin position="1296"/>
        <end position="1424"/>
    </location>
</feature>
<evidence type="ECO:0000256" key="6">
    <source>
        <dbReference type="RuleBase" id="RU364101"/>
    </source>
</evidence>
<dbReference type="Gene3D" id="1.25.40.1030">
    <property type="match status" value="1"/>
</dbReference>
<evidence type="ECO:0000313" key="11">
    <source>
        <dbReference type="Proteomes" id="UP001497516"/>
    </source>
</evidence>
<evidence type="ECO:0000256" key="7">
    <source>
        <dbReference type="SAM" id="MobiDB-lite"/>
    </source>
</evidence>
<accession>A0AAV2DQP3</accession>
<feature type="compositionally biased region" description="Low complexity" evidence="7">
    <location>
        <begin position="1084"/>
        <end position="1100"/>
    </location>
</feature>
<evidence type="ECO:0000259" key="8">
    <source>
        <dbReference type="Pfam" id="PF12931"/>
    </source>
</evidence>
<dbReference type="InterPro" id="IPR024340">
    <property type="entry name" value="Sec16_CCD"/>
</dbReference>
<sequence>MASNPPFLVMEDQTDEDFFDQLVDDDFGPTSSDAAPASKFSEGSDSDEAKAFANLSIEDVNGGSGDGGVVEEVRDDENSGDIPAGISGSPAEESDALNSSGSGNAADSSKDGLKPEVAPDLDPITEAESTKSGAKEVGWGSLYAGSAPNGNHGSYSDFFSELEGHSDDSPAKVGGSENVETNVVGELGNSVSYEQYQDGTVGHGGYLQENVSGQDVNSTQYWESMYPGWKFDMNTGQWYQVDGYGATGGGLEESHNANLGSEWPAAADGKGEVNFLQQSSHSVAATMAETSTTASVSTWNQVSQVSNNGYPEHMYFDPQYPGWYYDTIAQEWRSLESYVSSVQPVIPQAHEQQNQNGFGFNSSYSQNGSHAYGEFGQAEKYDSHGYTSQGQEVGGGESPGSFNMWQAETGPKTNFNSDFGQKQQLHNSYSSNASMSNHLDNQNSFNTLGTVPSYEKTMQGHPDGNGFLGSQNYGGNFNQQFNQGNLKQIEQMSLSNDFYASQKPASFTEQSYQNSQQNSYQPGTGRSSAGRPPHALVSFGFGGKLVLMKDSTLGNTSFGAQDAGGCSISVMNLMEVVSGNSTDNMSTVGGTSCTYFRPLCQQSFPGPLVGGNVGSKDLNKWIDERIVNCESPDTDYRKGEVLKLLLSLLKIACQHYGKLRSPFGSDTSSKESDTPESAVAKLFSSTKKQFNEYGTLSHCLLNLPSESQLRATASDVQNLLVSGRKKEALQYAQEGQLWGPALVLASQLGDQFYVDTVKQMALRQLLPGSPLRTLCLLIAGQPAEVFSSGTRPDAGPFGAAVGTQQSLQTGANSMLDDWEQNLALITANRTKDDELVIVHLGDCLWKDRSEIVAAHICYLVAEANFESYSDTARLCLIGADHWKHPRTFASPEAIQRTELYEYSKVQGNSQFILQPFQPYKLVYAYMLAEVGRVSDSLKYCQAVSKSLKTGRAPEIETWKQLLSSLEERIRIHQQGGYAANLAPAKLVGKLLNFFDSTAHRVVGGLPPPAPSTSHGLHSHEYDQQLMAPRVAASQSTMAMSTLAPSASMEPISEWAADGNKMGRHSRSVSEPDFGRTPRQGQAHSSTAGSPSSSQDKTSSSTGGLRLGRFAFGSQLLQKTVGLVLRPRSDKQAKLGEKNKFYYDEKLKRWVEEGVEPPAEEAALPPPPTTAVFQNGASDYNLKSALKSEGSPPSGSPKFRSSATQEHSSGIPPIPTSSNQFSARGRMGVRARYVDTFNQGGGGAGTNLIHSSPKPSPKPAVSMNTKFFVPAPAPAPSSADNLLAEAVAAENVQNNAPAAASEMPSTSSMTDSFQSPPTASSPPFQPRMTSSSMQRFPSMDNIVKGGKVGGLNVNSGAPHSQSRRTASWSGTFNSSFSPPRPTTEIKSSLGMPLTAGPPLIPGGDPSMTQMPTNGGSFGDLQEVEL</sequence>
<evidence type="ECO:0000256" key="4">
    <source>
        <dbReference type="ARBA" id="ARBA00022824"/>
    </source>
</evidence>
<dbReference type="Pfam" id="PF12932">
    <property type="entry name" value="Sec16"/>
    <property type="match status" value="1"/>
</dbReference>
<feature type="compositionally biased region" description="Low complexity" evidence="7">
    <location>
        <begin position="510"/>
        <end position="521"/>
    </location>
</feature>
<feature type="region of interest" description="Disordered" evidence="7">
    <location>
        <begin position="155"/>
        <end position="177"/>
    </location>
</feature>
<feature type="compositionally biased region" description="Polar residues" evidence="7">
    <location>
        <begin position="1351"/>
        <end position="1376"/>
    </location>
</feature>
<keyword evidence="5 6" id="KW-0931">ER-Golgi transport</keyword>
<dbReference type="EMBL" id="OZ034816">
    <property type="protein sequence ID" value="CAL1375837.1"/>
    <property type="molecule type" value="Genomic_DNA"/>
</dbReference>
<keyword evidence="6" id="KW-0653">Protein transport</keyword>
<evidence type="ECO:0000256" key="2">
    <source>
        <dbReference type="ARBA" id="ARBA00005927"/>
    </source>
</evidence>
<dbReference type="GO" id="GO:0012507">
    <property type="term" value="C:ER to Golgi transport vesicle membrane"/>
    <property type="evidence" value="ECO:0007669"/>
    <property type="project" value="TreeGrafter"/>
</dbReference>
<dbReference type="InterPro" id="IPR024298">
    <property type="entry name" value="Sec16_Sec23-bd"/>
</dbReference>
<feature type="compositionally biased region" description="Polar residues" evidence="7">
    <location>
        <begin position="400"/>
        <end position="420"/>
    </location>
</feature>
<feature type="region of interest" description="Disordered" evidence="7">
    <location>
        <begin position="1057"/>
        <end position="1105"/>
    </location>
</feature>
<dbReference type="GO" id="GO:0016192">
    <property type="term" value="P:vesicle-mediated transport"/>
    <property type="evidence" value="ECO:0007669"/>
    <property type="project" value="UniProtKB-KW"/>
</dbReference>
<dbReference type="CDD" id="cd09233">
    <property type="entry name" value="ACE1-Sec16-like"/>
    <property type="match status" value="1"/>
</dbReference>
<feature type="compositionally biased region" description="Polar residues" evidence="7">
    <location>
        <begin position="1302"/>
        <end position="1317"/>
    </location>
</feature>
<dbReference type="GO" id="GO:0070971">
    <property type="term" value="C:endoplasmic reticulum exit site"/>
    <property type="evidence" value="ECO:0007669"/>
    <property type="project" value="TreeGrafter"/>
</dbReference>
<keyword evidence="4 6" id="KW-0256">Endoplasmic reticulum</keyword>
<feature type="region of interest" description="Disordered" evidence="7">
    <location>
        <begin position="382"/>
        <end position="420"/>
    </location>
</feature>
<dbReference type="GO" id="GO:0015031">
    <property type="term" value="P:protein transport"/>
    <property type="evidence" value="ECO:0007669"/>
    <property type="project" value="UniProtKB-KW"/>
</dbReference>
<evidence type="ECO:0000256" key="5">
    <source>
        <dbReference type="ARBA" id="ARBA00022892"/>
    </source>
</evidence>
<feature type="region of interest" description="Disordered" evidence="7">
    <location>
        <begin position="505"/>
        <end position="532"/>
    </location>
</feature>
<comment type="similarity">
    <text evidence="2 6">Belongs to the SEC16 family.</text>
</comment>